<dbReference type="InterPro" id="IPR036388">
    <property type="entry name" value="WH-like_DNA-bd_sf"/>
</dbReference>
<dbReference type="Proteomes" id="UP001589670">
    <property type="component" value="Unassembled WGS sequence"/>
</dbReference>
<comment type="caution">
    <text evidence="2">The sequence shown here is derived from an EMBL/GenBank/DDBJ whole genome shotgun (WGS) entry which is preliminary data.</text>
</comment>
<dbReference type="RefSeq" id="WP_377065942.1">
    <property type="nucleotide sequence ID" value="NZ_JBHMEC010000001.1"/>
</dbReference>
<evidence type="ECO:0000313" key="3">
    <source>
        <dbReference type="Proteomes" id="UP001589670"/>
    </source>
</evidence>
<gene>
    <name evidence="2" type="ORF">ACFFU4_00505</name>
</gene>
<dbReference type="EMBL" id="JBHMEC010000001">
    <property type="protein sequence ID" value="MFB9148227.1"/>
    <property type="molecule type" value="Genomic_DNA"/>
</dbReference>
<protein>
    <submittedName>
        <fullName evidence="2">MarR family transcriptional regulator</fullName>
    </submittedName>
</protein>
<keyword evidence="3" id="KW-1185">Reference proteome</keyword>
<sequence length="142" mass="15035">MADSLTLSLYHAARGYQDRVTRRLSEVLARAHGIALSPAQLGFLAALICGETTTSEVARRTGVSRQAAHRQAAALAELGYLALTPDPARRNQSIVTFTGTGVRLMALCREILAGWDRALGEEAETLARAAAIMATALTEGDG</sequence>
<organism evidence="2 3">
    <name type="scientific">Roseovarius ramblicola</name>
    <dbReference type="NCBI Taxonomy" id="2022336"/>
    <lineage>
        <taxon>Bacteria</taxon>
        <taxon>Pseudomonadati</taxon>
        <taxon>Pseudomonadota</taxon>
        <taxon>Alphaproteobacteria</taxon>
        <taxon>Rhodobacterales</taxon>
        <taxon>Roseobacteraceae</taxon>
        <taxon>Roseovarius</taxon>
    </lineage>
</organism>
<evidence type="ECO:0000259" key="1">
    <source>
        <dbReference type="Pfam" id="PF12802"/>
    </source>
</evidence>
<accession>A0ABV5HUZ7</accession>
<feature type="domain" description="HTH marR-type" evidence="1">
    <location>
        <begin position="36"/>
        <end position="88"/>
    </location>
</feature>
<dbReference type="SUPFAM" id="SSF46785">
    <property type="entry name" value="Winged helix' DNA-binding domain"/>
    <property type="match status" value="1"/>
</dbReference>
<reference evidence="2 3" key="1">
    <citation type="submission" date="2024-09" db="EMBL/GenBank/DDBJ databases">
        <authorList>
            <person name="Sun Q."/>
            <person name="Mori K."/>
        </authorList>
    </citation>
    <scope>NUCLEOTIDE SEQUENCE [LARGE SCALE GENOMIC DNA]</scope>
    <source>
        <strain evidence="2 3">CECT 9424</strain>
    </source>
</reference>
<dbReference type="InterPro" id="IPR036390">
    <property type="entry name" value="WH_DNA-bd_sf"/>
</dbReference>
<proteinExistence type="predicted"/>
<dbReference type="Gene3D" id="1.10.10.10">
    <property type="entry name" value="Winged helix-like DNA-binding domain superfamily/Winged helix DNA-binding domain"/>
    <property type="match status" value="1"/>
</dbReference>
<dbReference type="Pfam" id="PF12802">
    <property type="entry name" value="MarR_2"/>
    <property type="match status" value="1"/>
</dbReference>
<evidence type="ECO:0000313" key="2">
    <source>
        <dbReference type="EMBL" id="MFB9148227.1"/>
    </source>
</evidence>
<name>A0ABV5HUZ7_9RHOB</name>
<dbReference type="InterPro" id="IPR000835">
    <property type="entry name" value="HTH_MarR-typ"/>
</dbReference>